<dbReference type="CDD" id="cd11534">
    <property type="entry name" value="NTP-PPase_HisIE_like"/>
    <property type="match status" value="1"/>
</dbReference>
<dbReference type="STRING" id="649638.Trad_2596"/>
<keyword evidence="14 15" id="KW-0511">Multifunctional enzyme</keyword>
<comment type="similarity">
    <text evidence="7 15">In the N-terminal section; belongs to the PRA-CH family.</text>
</comment>
<dbReference type="InterPro" id="IPR038019">
    <property type="entry name" value="PRib_AMP_CycHydrolase_sf"/>
</dbReference>
<dbReference type="GO" id="GO:0004636">
    <property type="term" value="F:phosphoribosyl-ATP diphosphatase activity"/>
    <property type="evidence" value="ECO:0007669"/>
    <property type="project" value="UniProtKB-UniRule"/>
</dbReference>
<evidence type="ECO:0000313" key="18">
    <source>
        <dbReference type="Proteomes" id="UP000000379"/>
    </source>
</evidence>
<keyword evidence="12 15" id="KW-0067">ATP-binding</keyword>
<reference evidence="18" key="1">
    <citation type="submission" date="2010-05" db="EMBL/GenBank/DDBJ databases">
        <title>The complete genome of Truepera radiovictris DSM 17093.</title>
        <authorList>
            <consortium name="US DOE Joint Genome Institute (JGI-PGF)"/>
            <person name="Lucas S."/>
            <person name="Copeland A."/>
            <person name="Lapidus A."/>
            <person name="Glavina del Rio T."/>
            <person name="Dalin E."/>
            <person name="Tice H."/>
            <person name="Bruce D."/>
            <person name="Goodwin L."/>
            <person name="Pitluck S."/>
            <person name="Kyrpides N."/>
            <person name="Mavromatis K."/>
            <person name="Ovchinnikova G."/>
            <person name="Munk A.C."/>
            <person name="Detter J.C."/>
            <person name="Han C."/>
            <person name="Tapia R."/>
            <person name="Land M."/>
            <person name="Hauser L."/>
            <person name="Markowitz V."/>
            <person name="Cheng J.-F."/>
            <person name="Hugenholtz P."/>
            <person name="Woyke T."/>
            <person name="Wu D."/>
            <person name="Tindall B."/>
            <person name="Pomrenke H.G."/>
            <person name="Brambilla E."/>
            <person name="Klenk H.-P."/>
            <person name="Eisen J.A."/>
        </authorList>
    </citation>
    <scope>NUCLEOTIDE SEQUENCE [LARGE SCALE GENOMIC DNA]</scope>
    <source>
        <strain evidence="18">DSM 17093 / CIP 108686 / LMG 22925 / RQ-24</strain>
    </source>
</reference>
<dbReference type="InterPro" id="IPR026660">
    <property type="entry name" value="PRA-CH"/>
</dbReference>
<dbReference type="Proteomes" id="UP000000379">
    <property type="component" value="Chromosome"/>
</dbReference>
<evidence type="ECO:0000256" key="7">
    <source>
        <dbReference type="ARBA" id="ARBA00008299"/>
    </source>
</evidence>
<keyword evidence="18" id="KW-1185">Reference proteome</keyword>
<feature type="region of interest" description="Phosphoribosyl-AMP cyclohydrolase" evidence="15">
    <location>
        <begin position="1"/>
        <end position="124"/>
    </location>
</feature>
<dbReference type="UniPathway" id="UPA00031">
    <property type="reaction ID" value="UER00007"/>
</dbReference>
<evidence type="ECO:0000256" key="3">
    <source>
        <dbReference type="ARBA" id="ARBA00004496"/>
    </source>
</evidence>
<dbReference type="InterPro" id="IPR008179">
    <property type="entry name" value="HisE"/>
</dbReference>
<dbReference type="OrthoDB" id="9795769at2"/>
<dbReference type="InterPro" id="IPR021130">
    <property type="entry name" value="PRib-ATP_PPHydrolase-like"/>
</dbReference>
<evidence type="ECO:0000256" key="11">
    <source>
        <dbReference type="ARBA" id="ARBA00022801"/>
    </source>
</evidence>
<dbReference type="InterPro" id="IPR023019">
    <property type="entry name" value="His_synth_HisIE"/>
</dbReference>
<feature type="domain" description="Phosphoribosyl-AMP cyclohydrolase" evidence="16">
    <location>
        <begin position="37"/>
        <end position="110"/>
    </location>
</feature>
<evidence type="ECO:0000313" key="17">
    <source>
        <dbReference type="EMBL" id="ADI15702.1"/>
    </source>
</evidence>
<keyword evidence="9 15" id="KW-0028">Amino-acid biosynthesis</keyword>
<gene>
    <name evidence="15" type="primary">hisI</name>
    <name evidence="15" type="synonym">hisIE</name>
    <name evidence="17" type="ordered locus">Trad_2596</name>
</gene>
<name>D7CUB7_TRURR</name>
<keyword evidence="13 15" id="KW-0368">Histidine biosynthesis</keyword>
<dbReference type="GO" id="GO:0005737">
    <property type="term" value="C:cytoplasm"/>
    <property type="evidence" value="ECO:0007669"/>
    <property type="project" value="UniProtKB-SubCell"/>
</dbReference>
<evidence type="ECO:0000256" key="5">
    <source>
        <dbReference type="ARBA" id="ARBA00005204"/>
    </source>
</evidence>
<dbReference type="RefSeq" id="WP_013179063.1">
    <property type="nucleotide sequence ID" value="NC_014221.1"/>
</dbReference>
<dbReference type="Gene3D" id="1.10.287.1080">
    <property type="entry name" value="MazG-like"/>
    <property type="match status" value="1"/>
</dbReference>
<dbReference type="EMBL" id="CP002049">
    <property type="protein sequence ID" value="ADI15702.1"/>
    <property type="molecule type" value="Genomic_DNA"/>
</dbReference>
<dbReference type="HOGENOM" id="CLU_048577_3_1_0"/>
<evidence type="ECO:0000256" key="4">
    <source>
        <dbReference type="ARBA" id="ARBA00005169"/>
    </source>
</evidence>
<protein>
    <recommendedName>
        <fullName evidence="15">Histidine biosynthesis bifunctional protein HisIE</fullName>
    </recommendedName>
    <domain>
        <recommendedName>
            <fullName evidence="15">Phosphoribosyl-AMP cyclohydrolase</fullName>
            <shortName evidence="15">PRA-CH</shortName>
            <ecNumber evidence="15">3.5.4.19</ecNumber>
        </recommendedName>
    </domain>
    <domain>
        <recommendedName>
            <fullName evidence="15">Phosphoribosyl-ATP pyrophosphatase</fullName>
            <shortName evidence="15">PRA-PH</shortName>
            <ecNumber evidence="15">3.6.1.31</ecNumber>
        </recommendedName>
    </domain>
</protein>
<keyword evidence="10 15" id="KW-0547">Nucleotide-binding</keyword>
<proteinExistence type="inferred from homology"/>
<evidence type="ECO:0000256" key="8">
    <source>
        <dbReference type="ARBA" id="ARBA00022490"/>
    </source>
</evidence>
<comment type="pathway">
    <text evidence="5 15">Amino-acid biosynthesis; L-histidine biosynthesis; L-histidine from 5-phospho-alpha-D-ribose 1-diphosphate: step 2/9.</text>
</comment>
<keyword evidence="11 15" id="KW-0378">Hydrolase</keyword>
<evidence type="ECO:0000256" key="1">
    <source>
        <dbReference type="ARBA" id="ARBA00000024"/>
    </source>
</evidence>
<evidence type="ECO:0000256" key="15">
    <source>
        <dbReference type="HAMAP-Rule" id="MF_01019"/>
    </source>
</evidence>
<dbReference type="AlphaFoldDB" id="D7CUB7"/>
<dbReference type="GO" id="GO:0000105">
    <property type="term" value="P:L-histidine biosynthetic process"/>
    <property type="evidence" value="ECO:0007669"/>
    <property type="project" value="UniProtKB-UniRule"/>
</dbReference>
<dbReference type="NCBIfam" id="NF002747">
    <property type="entry name" value="PRK02759.1"/>
    <property type="match status" value="1"/>
</dbReference>
<dbReference type="Pfam" id="PF01502">
    <property type="entry name" value="PRA-CH"/>
    <property type="match status" value="1"/>
</dbReference>
<comment type="catalytic activity">
    <reaction evidence="2 15">
        <text>1-(5-phospho-beta-D-ribosyl)-ATP + H2O = 1-(5-phospho-beta-D-ribosyl)-5'-AMP + diphosphate + H(+)</text>
        <dbReference type="Rhea" id="RHEA:22828"/>
        <dbReference type="ChEBI" id="CHEBI:15377"/>
        <dbReference type="ChEBI" id="CHEBI:15378"/>
        <dbReference type="ChEBI" id="CHEBI:33019"/>
        <dbReference type="ChEBI" id="CHEBI:59457"/>
        <dbReference type="ChEBI" id="CHEBI:73183"/>
        <dbReference type="EC" id="3.6.1.31"/>
    </reaction>
</comment>
<comment type="subcellular location">
    <subcellularLocation>
        <location evidence="3 15">Cytoplasm</location>
    </subcellularLocation>
</comment>
<sequence length="220" mass="23588">MDRTPVDPPLRPEALRFDERGLVPVVTQDAHTAQVLMLAYANREAVAKTLETGEAHYYSRSRGELWRKGATSGHVQRVVEVRVDCDADALLYRVVQTGAACHTGARSCFYRALTARAEPGIGEMMATLEDVVAARLAELPEGSYVTKLHARGLGYVAQKVVEEAGESVVAALTEARGELAGEAADLLFHLTVLLHESGSSLHDVAAVLAARHGAPHKGQG</sequence>
<comment type="catalytic activity">
    <reaction evidence="1 15">
        <text>1-(5-phospho-beta-D-ribosyl)-5'-AMP + H2O = 1-(5-phospho-beta-D-ribosyl)-5-[(5-phospho-beta-D-ribosylamino)methylideneamino]imidazole-4-carboxamide</text>
        <dbReference type="Rhea" id="RHEA:20049"/>
        <dbReference type="ChEBI" id="CHEBI:15377"/>
        <dbReference type="ChEBI" id="CHEBI:58435"/>
        <dbReference type="ChEBI" id="CHEBI:59457"/>
        <dbReference type="EC" id="3.5.4.19"/>
    </reaction>
</comment>
<comment type="similarity">
    <text evidence="6 15">In the C-terminal section; belongs to the PRA-PH family.</text>
</comment>
<dbReference type="PANTHER" id="PTHR42945">
    <property type="entry name" value="HISTIDINE BIOSYNTHESIS BIFUNCTIONAL PROTEIN"/>
    <property type="match status" value="1"/>
</dbReference>
<evidence type="ECO:0000256" key="12">
    <source>
        <dbReference type="ARBA" id="ARBA00022840"/>
    </source>
</evidence>
<dbReference type="InterPro" id="IPR002496">
    <property type="entry name" value="PRib_AMP_CycHydrolase_dom"/>
</dbReference>
<dbReference type="KEGG" id="tra:Trad_2596"/>
<evidence type="ECO:0000259" key="16">
    <source>
        <dbReference type="Pfam" id="PF01502"/>
    </source>
</evidence>
<dbReference type="eggNOG" id="COG0140">
    <property type="taxonomic scope" value="Bacteria"/>
</dbReference>
<comment type="pathway">
    <text evidence="4 15">Amino-acid biosynthesis; L-histidine biosynthesis; L-histidine from 5-phospho-alpha-D-ribose 1-diphosphate: step 3/9.</text>
</comment>
<dbReference type="eggNOG" id="COG0139">
    <property type="taxonomic scope" value="Bacteria"/>
</dbReference>
<dbReference type="GO" id="GO:0004635">
    <property type="term" value="F:phosphoribosyl-AMP cyclohydrolase activity"/>
    <property type="evidence" value="ECO:0007669"/>
    <property type="project" value="UniProtKB-UniRule"/>
</dbReference>
<evidence type="ECO:0000256" key="2">
    <source>
        <dbReference type="ARBA" id="ARBA00001460"/>
    </source>
</evidence>
<evidence type="ECO:0000256" key="10">
    <source>
        <dbReference type="ARBA" id="ARBA00022741"/>
    </source>
</evidence>
<dbReference type="HAMAP" id="MF_01019">
    <property type="entry name" value="HisIE"/>
    <property type="match status" value="1"/>
</dbReference>
<organism evidence="17 18">
    <name type="scientific">Truepera radiovictrix (strain DSM 17093 / CIP 108686 / LMG 22925 / RQ-24)</name>
    <dbReference type="NCBI Taxonomy" id="649638"/>
    <lineage>
        <taxon>Bacteria</taxon>
        <taxon>Thermotogati</taxon>
        <taxon>Deinococcota</taxon>
        <taxon>Deinococci</taxon>
        <taxon>Trueperales</taxon>
        <taxon>Trueperaceae</taxon>
        <taxon>Truepera</taxon>
    </lineage>
</organism>
<dbReference type="NCBIfam" id="TIGR03188">
    <property type="entry name" value="histidine_hisI"/>
    <property type="match status" value="1"/>
</dbReference>
<keyword evidence="8 15" id="KW-0963">Cytoplasm</keyword>
<dbReference type="SUPFAM" id="SSF141734">
    <property type="entry name" value="HisI-like"/>
    <property type="match status" value="1"/>
</dbReference>
<dbReference type="Gene3D" id="3.10.20.810">
    <property type="entry name" value="Phosphoribosyl-AMP cyclohydrolase"/>
    <property type="match status" value="1"/>
</dbReference>
<dbReference type="HAMAP" id="MF_01020">
    <property type="entry name" value="HisE"/>
    <property type="match status" value="1"/>
</dbReference>
<feature type="region of interest" description="Phosphoribosyl-ATP pyrophosphohydrolase" evidence="15">
    <location>
        <begin position="125"/>
        <end position="220"/>
    </location>
</feature>
<accession>D7CUB7</accession>
<dbReference type="EC" id="3.6.1.31" evidence="15"/>
<dbReference type="SUPFAM" id="SSF101386">
    <property type="entry name" value="all-alpha NTP pyrophosphatases"/>
    <property type="match status" value="1"/>
</dbReference>
<dbReference type="FunFam" id="3.10.20.810:FF:000001">
    <property type="entry name" value="Histidine biosynthesis bifunctional protein HisIE"/>
    <property type="match status" value="1"/>
</dbReference>
<dbReference type="EC" id="3.5.4.19" evidence="15"/>
<dbReference type="PANTHER" id="PTHR42945:SF1">
    <property type="entry name" value="HISTIDINE BIOSYNTHESIS BIFUNCTIONAL PROTEIN HIS7"/>
    <property type="match status" value="1"/>
</dbReference>
<evidence type="ECO:0000256" key="13">
    <source>
        <dbReference type="ARBA" id="ARBA00023102"/>
    </source>
</evidence>
<dbReference type="GO" id="GO:0005524">
    <property type="term" value="F:ATP binding"/>
    <property type="evidence" value="ECO:0007669"/>
    <property type="project" value="UniProtKB-KW"/>
</dbReference>
<dbReference type="Pfam" id="PF01503">
    <property type="entry name" value="PRA-PH"/>
    <property type="match status" value="1"/>
</dbReference>
<evidence type="ECO:0000256" key="14">
    <source>
        <dbReference type="ARBA" id="ARBA00023268"/>
    </source>
</evidence>
<evidence type="ECO:0000256" key="9">
    <source>
        <dbReference type="ARBA" id="ARBA00022605"/>
    </source>
</evidence>
<reference evidence="17 18" key="2">
    <citation type="journal article" date="2011" name="Stand. Genomic Sci.">
        <title>Complete genome sequence of Truepera radiovictrix type strain (RQ-24).</title>
        <authorList>
            <person name="Ivanova N."/>
            <person name="Rohde C."/>
            <person name="Munk C."/>
            <person name="Nolan M."/>
            <person name="Lucas S."/>
            <person name="Del Rio T.G."/>
            <person name="Tice H."/>
            <person name="Deshpande S."/>
            <person name="Cheng J.F."/>
            <person name="Tapia R."/>
            <person name="Han C."/>
            <person name="Goodwin L."/>
            <person name="Pitluck S."/>
            <person name="Liolios K."/>
            <person name="Mavromatis K."/>
            <person name="Mikhailova N."/>
            <person name="Pati A."/>
            <person name="Chen A."/>
            <person name="Palaniappan K."/>
            <person name="Land M."/>
            <person name="Hauser L."/>
            <person name="Chang Y.J."/>
            <person name="Jeffries C.D."/>
            <person name="Brambilla E."/>
            <person name="Rohde M."/>
            <person name="Goker M."/>
            <person name="Tindall B.J."/>
            <person name="Woyke T."/>
            <person name="Bristow J."/>
            <person name="Eisen J.A."/>
            <person name="Markowitz V."/>
            <person name="Hugenholtz P."/>
            <person name="Kyrpides N.C."/>
            <person name="Klenk H.P."/>
            <person name="Lapidus A."/>
        </authorList>
    </citation>
    <scope>NUCLEOTIDE SEQUENCE [LARGE SCALE GENOMIC DNA]</scope>
    <source>
        <strain evidence="18">DSM 17093 / CIP 108686 / LMG 22925 / RQ-24</strain>
    </source>
</reference>
<dbReference type="NCBIfam" id="NF000768">
    <property type="entry name" value="PRK00051.1"/>
    <property type="match status" value="1"/>
</dbReference>
<evidence type="ECO:0000256" key="6">
    <source>
        <dbReference type="ARBA" id="ARBA00007731"/>
    </source>
</evidence>
<dbReference type="HAMAP" id="MF_01021">
    <property type="entry name" value="HisI"/>
    <property type="match status" value="1"/>
</dbReference>